<gene>
    <name evidence="1" type="ORF">PQU92_02580</name>
</gene>
<reference evidence="1 2" key="1">
    <citation type="submission" date="2023-01" db="EMBL/GenBank/DDBJ databases">
        <title>Novel species of the genus Asticcacaulis isolated from rivers.</title>
        <authorList>
            <person name="Lu H."/>
        </authorList>
    </citation>
    <scope>NUCLEOTIDE SEQUENCE [LARGE SCALE GENOMIC DNA]</scope>
    <source>
        <strain evidence="1 2">BYS171W</strain>
    </source>
</reference>
<sequence>MNWDMPDGARRYLKGIFEAANETVSSGYTKSPHQHETMLDNNLLNSVSDKHTRLFEGVPVNVTVKTHFIGSRRMMGNFEVADIAIDIGLARHGFGRLRKVALLQTKRLFPDLVSGQLQKPVTQGHKQLYRFDDSSLYQAFDTGGQQIATIDAYMQSKGIPVYYGFYNPLTLSSPMTTRPSPTHGFPSQNDFGMRIMRAQDVHGLARRVTTTHLSAKQLDTLPHKPRHGNATHSGWRLETFVADEVLLCHEGQQVTAQAHGTLLDLLDLRDRPLYGQIDIDVEVGFDH</sequence>
<name>A0ABT5HPZ7_9CAUL</name>
<organism evidence="1 2">
    <name type="scientific">Asticcacaulis aquaticus</name>
    <dbReference type="NCBI Taxonomy" id="2984212"/>
    <lineage>
        <taxon>Bacteria</taxon>
        <taxon>Pseudomonadati</taxon>
        <taxon>Pseudomonadota</taxon>
        <taxon>Alphaproteobacteria</taxon>
        <taxon>Caulobacterales</taxon>
        <taxon>Caulobacteraceae</taxon>
        <taxon>Asticcacaulis</taxon>
    </lineage>
</organism>
<dbReference type="RefSeq" id="WP_272746646.1">
    <property type="nucleotide sequence ID" value="NZ_JAQQKX010000001.1"/>
</dbReference>
<proteinExistence type="predicted"/>
<dbReference type="Proteomes" id="UP001214854">
    <property type="component" value="Unassembled WGS sequence"/>
</dbReference>
<protein>
    <submittedName>
        <fullName evidence="1">Uncharacterized protein</fullName>
    </submittedName>
</protein>
<evidence type="ECO:0000313" key="1">
    <source>
        <dbReference type="EMBL" id="MDC7682143.1"/>
    </source>
</evidence>
<keyword evidence="2" id="KW-1185">Reference proteome</keyword>
<dbReference type="EMBL" id="JAQQKX010000001">
    <property type="protein sequence ID" value="MDC7682143.1"/>
    <property type="molecule type" value="Genomic_DNA"/>
</dbReference>
<comment type="caution">
    <text evidence="1">The sequence shown here is derived from an EMBL/GenBank/DDBJ whole genome shotgun (WGS) entry which is preliminary data.</text>
</comment>
<accession>A0ABT5HPZ7</accession>
<evidence type="ECO:0000313" key="2">
    <source>
        <dbReference type="Proteomes" id="UP001214854"/>
    </source>
</evidence>